<protein>
    <submittedName>
        <fullName evidence="1">Uncharacterized protein, contains GYD domain</fullName>
    </submittedName>
</protein>
<dbReference type="STRING" id="381306.AN478_00060"/>
<accession>A0A0P9C9S3</accession>
<name>A0A0P9C9S3_9GAMM</name>
<sequence length="99" mass="11100">MNTYMILFGFTDQGIRDIKESPARVEAAKEMVRSMGGEMKDFYGILGHPHYDTIFIFDAPDEEAVAKAVLAIAAGGNVRTESHRLFSEDEYRKVISDLP</sequence>
<reference evidence="2" key="1">
    <citation type="submission" date="2016-10" db="EMBL/GenBank/DDBJ databases">
        <authorList>
            <person name="Varghese N."/>
        </authorList>
    </citation>
    <scope>NUCLEOTIDE SEQUENCE [LARGE SCALE GENOMIC DNA]</scope>
    <source>
        <strain evidence="2">HL 19</strain>
    </source>
</reference>
<proteinExistence type="predicted"/>
<dbReference type="RefSeq" id="WP_054964589.1">
    <property type="nucleotide sequence ID" value="NZ_FMUN01000011.1"/>
</dbReference>
<evidence type="ECO:0000313" key="1">
    <source>
        <dbReference type="EMBL" id="SCY66400.1"/>
    </source>
</evidence>
<evidence type="ECO:0000313" key="2">
    <source>
        <dbReference type="Proteomes" id="UP000183104"/>
    </source>
</evidence>
<organism evidence="1 2">
    <name type="scientific">Thiohalorhabdus denitrificans</name>
    <dbReference type="NCBI Taxonomy" id="381306"/>
    <lineage>
        <taxon>Bacteria</taxon>
        <taxon>Pseudomonadati</taxon>
        <taxon>Pseudomonadota</taxon>
        <taxon>Gammaproteobacteria</taxon>
        <taxon>Thiohalorhabdales</taxon>
        <taxon>Thiohalorhabdaceae</taxon>
        <taxon>Thiohalorhabdus</taxon>
    </lineage>
</organism>
<dbReference type="Pfam" id="PF08734">
    <property type="entry name" value="GYD"/>
    <property type="match status" value="1"/>
</dbReference>
<dbReference type="AlphaFoldDB" id="A0A0P9C9S3"/>
<dbReference type="EMBL" id="FMUN01000011">
    <property type="protein sequence ID" value="SCY66400.1"/>
    <property type="molecule type" value="Genomic_DNA"/>
</dbReference>
<gene>
    <name evidence="1" type="ORF">SAMN05661077_0074</name>
</gene>
<dbReference type="Proteomes" id="UP000183104">
    <property type="component" value="Unassembled WGS sequence"/>
</dbReference>
<keyword evidence="2" id="KW-1185">Reference proteome</keyword>
<dbReference type="InterPro" id="IPR014845">
    <property type="entry name" value="GYD/TTHA1554"/>
</dbReference>
<dbReference type="OrthoDB" id="5243930at2"/>